<protein>
    <submittedName>
        <fullName evidence="2">Outer membrane beta-barrel protein</fullName>
    </submittedName>
</protein>
<dbReference type="InterPro" id="IPR011250">
    <property type="entry name" value="OMP/PagP_B-barrel"/>
</dbReference>
<comment type="caution">
    <text evidence="2">The sequence shown here is derived from an EMBL/GenBank/DDBJ whole genome shotgun (WGS) entry which is preliminary data.</text>
</comment>
<evidence type="ECO:0000256" key="1">
    <source>
        <dbReference type="SAM" id="SignalP"/>
    </source>
</evidence>
<dbReference type="Gene3D" id="2.40.160.20">
    <property type="match status" value="1"/>
</dbReference>
<dbReference type="RefSeq" id="WP_298265327.1">
    <property type="nucleotide sequence ID" value="NZ_JBHTIC010000006.1"/>
</dbReference>
<dbReference type="SUPFAM" id="SSF56925">
    <property type="entry name" value="OMPA-like"/>
    <property type="match status" value="1"/>
</dbReference>
<feature type="signal peptide" evidence="1">
    <location>
        <begin position="1"/>
        <end position="19"/>
    </location>
</feature>
<keyword evidence="1" id="KW-0732">Signal</keyword>
<evidence type="ECO:0000313" key="2">
    <source>
        <dbReference type="EMBL" id="MFD0761753.1"/>
    </source>
</evidence>
<dbReference type="Proteomes" id="UP001597032">
    <property type="component" value="Unassembled WGS sequence"/>
</dbReference>
<organism evidence="2 3">
    <name type="scientific">Lutibacter aestuarii</name>
    <dbReference type="NCBI Taxonomy" id="861111"/>
    <lineage>
        <taxon>Bacteria</taxon>
        <taxon>Pseudomonadati</taxon>
        <taxon>Bacteroidota</taxon>
        <taxon>Flavobacteriia</taxon>
        <taxon>Flavobacteriales</taxon>
        <taxon>Flavobacteriaceae</taxon>
        <taxon>Lutibacter</taxon>
    </lineage>
</organism>
<evidence type="ECO:0000313" key="3">
    <source>
        <dbReference type="Proteomes" id="UP001597032"/>
    </source>
</evidence>
<gene>
    <name evidence="2" type="ORF">ACFQZW_06625</name>
</gene>
<name>A0ABW2Z4J7_9FLAO</name>
<feature type="chain" id="PRO_5045654270" evidence="1">
    <location>
        <begin position="20"/>
        <end position="289"/>
    </location>
</feature>
<proteinExistence type="predicted"/>
<sequence>MKKHMLLLVALVIATSASAQFYVSASGGYAIPSAGVLMGTKVTATKTENTYGSYGEGLNGQLRFGYSINETFGVELGLGYLHGSDQIKSDVNIPNYRITDAVARGRAFGVLPQLTYKFNSHFYGRIGALLKVGGKTEAVVDDKNYMYDAENGITISQALNLPSGSYTHTTYTEDYHGKLPLGIVAAMGYKFDLSEKWSLFTELEYMGVSVKRKDSELAEFNTDVVLADGTIAVPGLYTLDNLPDGYVKKTTYVDELSNANTDPSKKLSERVPYSSFGLNIGITYTFSKK</sequence>
<keyword evidence="3" id="KW-1185">Reference proteome</keyword>
<reference evidence="3" key="1">
    <citation type="journal article" date="2019" name="Int. J. Syst. Evol. Microbiol.">
        <title>The Global Catalogue of Microorganisms (GCM) 10K type strain sequencing project: providing services to taxonomists for standard genome sequencing and annotation.</title>
        <authorList>
            <consortium name="The Broad Institute Genomics Platform"/>
            <consortium name="The Broad Institute Genome Sequencing Center for Infectious Disease"/>
            <person name="Wu L."/>
            <person name="Ma J."/>
        </authorList>
    </citation>
    <scope>NUCLEOTIDE SEQUENCE [LARGE SCALE GENOMIC DNA]</scope>
    <source>
        <strain evidence="3">CCUG 60022</strain>
    </source>
</reference>
<dbReference type="EMBL" id="JBHTIC010000006">
    <property type="protein sequence ID" value="MFD0761753.1"/>
    <property type="molecule type" value="Genomic_DNA"/>
</dbReference>
<accession>A0ABW2Z4J7</accession>